<evidence type="ECO:0000256" key="3">
    <source>
        <dbReference type="ARBA" id="ARBA00012722"/>
    </source>
</evidence>
<evidence type="ECO:0000256" key="6">
    <source>
        <dbReference type="ARBA" id="ARBA00022723"/>
    </source>
</evidence>
<dbReference type="NCBIfam" id="NF005932">
    <property type="entry name" value="PRK07956.1"/>
    <property type="match status" value="1"/>
</dbReference>
<reference evidence="14" key="1">
    <citation type="journal article" date="2014" name="Front. Microbiol.">
        <title>High frequency of phylogenetically diverse reductive dehalogenase-homologous genes in deep subseafloor sedimentary metagenomes.</title>
        <authorList>
            <person name="Kawai M."/>
            <person name="Futagami T."/>
            <person name="Toyoda A."/>
            <person name="Takaki Y."/>
            <person name="Nishi S."/>
            <person name="Hori S."/>
            <person name="Arai W."/>
            <person name="Tsubouchi T."/>
            <person name="Morono Y."/>
            <person name="Uchiyama I."/>
            <person name="Ito T."/>
            <person name="Fujiyama A."/>
            <person name="Inagaki F."/>
            <person name="Takami H."/>
        </authorList>
    </citation>
    <scope>NUCLEOTIDE SEQUENCE</scope>
    <source>
        <strain evidence="14">Expedition CK06-06</strain>
    </source>
</reference>
<dbReference type="Gene3D" id="3.40.50.10190">
    <property type="entry name" value="BRCT domain"/>
    <property type="match status" value="1"/>
</dbReference>
<dbReference type="PANTHER" id="PTHR23389">
    <property type="entry name" value="CHROMOSOME TRANSMISSION FIDELITY FACTOR 18"/>
    <property type="match status" value="1"/>
</dbReference>
<dbReference type="InterPro" id="IPR010994">
    <property type="entry name" value="RuvA_2-like"/>
</dbReference>
<dbReference type="InterPro" id="IPR001357">
    <property type="entry name" value="BRCT_dom"/>
</dbReference>
<dbReference type="CDD" id="cd17748">
    <property type="entry name" value="BRCT_DNA_ligase_like"/>
    <property type="match status" value="1"/>
</dbReference>
<keyword evidence="11" id="KW-0234">DNA repair</keyword>
<name>X0ZRB0_9ZZZZ</name>
<dbReference type="InterPro" id="IPR036420">
    <property type="entry name" value="BRCT_dom_sf"/>
</dbReference>
<dbReference type="NCBIfam" id="TIGR00575">
    <property type="entry name" value="dnlj"/>
    <property type="match status" value="1"/>
</dbReference>
<dbReference type="InterPro" id="IPR033136">
    <property type="entry name" value="DNA_ligase_CS"/>
</dbReference>
<organism evidence="14">
    <name type="scientific">marine sediment metagenome</name>
    <dbReference type="NCBI Taxonomy" id="412755"/>
    <lineage>
        <taxon>unclassified sequences</taxon>
        <taxon>metagenomes</taxon>
        <taxon>ecological metagenomes</taxon>
    </lineage>
</organism>
<feature type="domain" description="BRCT" evidence="13">
    <location>
        <begin position="310"/>
        <end position="388"/>
    </location>
</feature>
<keyword evidence="10" id="KW-0520">NAD</keyword>
<gene>
    <name evidence="14" type="ORF">S01H4_07594</name>
</gene>
<evidence type="ECO:0000256" key="12">
    <source>
        <dbReference type="ARBA" id="ARBA00034005"/>
    </source>
</evidence>
<keyword evidence="7" id="KW-0227">DNA damage</keyword>
<dbReference type="InterPro" id="IPR004149">
    <property type="entry name" value="Znf_DNAligase_C4"/>
</dbReference>
<dbReference type="GO" id="GO:0003677">
    <property type="term" value="F:DNA binding"/>
    <property type="evidence" value="ECO:0007669"/>
    <property type="project" value="InterPro"/>
</dbReference>
<evidence type="ECO:0000313" key="14">
    <source>
        <dbReference type="EMBL" id="GAG62953.1"/>
    </source>
</evidence>
<dbReference type="InterPro" id="IPR041663">
    <property type="entry name" value="DisA/LigA_HHH"/>
</dbReference>
<dbReference type="Gene3D" id="1.10.150.20">
    <property type="entry name" value="5' to 3' exonuclease, C-terminal subdomain"/>
    <property type="match status" value="2"/>
</dbReference>
<keyword evidence="8" id="KW-0862">Zinc</keyword>
<accession>X0ZRB0</accession>
<dbReference type="InterPro" id="IPR001679">
    <property type="entry name" value="DNA_ligase"/>
</dbReference>
<evidence type="ECO:0000256" key="10">
    <source>
        <dbReference type="ARBA" id="ARBA00023027"/>
    </source>
</evidence>
<dbReference type="GO" id="GO:0003911">
    <property type="term" value="F:DNA ligase (NAD+) activity"/>
    <property type="evidence" value="ECO:0007669"/>
    <property type="project" value="UniProtKB-EC"/>
</dbReference>
<dbReference type="Pfam" id="PF00533">
    <property type="entry name" value="BRCT"/>
    <property type="match status" value="1"/>
</dbReference>
<comment type="function">
    <text evidence="2">DNA ligase that catalyzes the formation of phosphodiester linkages between 5'-phosphoryl and 3'-hydroxyl groups in double-stranded DNA using NAD as a coenzyme and as the energy source for the reaction. It is essential for DNA replication and repair of damaged DNA.</text>
</comment>
<dbReference type="InterPro" id="IPR013839">
    <property type="entry name" value="DNAligase_adenylation"/>
</dbReference>
<dbReference type="AlphaFoldDB" id="X0ZRB0"/>
<dbReference type="GO" id="GO:0006281">
    <property type="term" value="P:DNA repair"/>
    <property type="evidence" value="ECO:0007669"/>
    <property type="project" value="UniProtKB-KW"/>
</dbReference>
<keyword evidence="6" id="KW-0479">Metal-binding</keyword>
<dbReference type="FunFam" id="2.40.50.140:FF:000012">
    <property type="entry name" value="DNA ligase"/>
    <property type="match status" value="1"/>
</dbReference>
<proteinExistence type="predicted"/>
<dbReference type="Pfam" id="PF12826">
    <property type="entry name" value="HHH_2"/>
    <property type="match status" value="1"/>
</dbReference>
<keyword evidence="5" id="KW-0235">DNA replication</keyword>
<comment type="cofactor">
    <cofactor evidence="1">
        <name>Mg(2+)</name>
        <dbReference type="ChEBI" id="CHEBI:18420"/>
    </cofactor>
</comment>
<dbReference type="SMART" id="SM00292">
    <property type="entry name" value="BRCT"/>
    <property type="match status" value="1"/>
</dbReference>
<dbReference type="Gene3D" id="2.40.50.140">
    <property type="entry name" value="Nucleic acid-binding proteins"/>
    <property type="match status" value="1"/>
</dbReference>
<dbReference type="InterPro" id="IPR013840">
    <property type="entry name" value="DNAligase_N"/>
</dbReference>
<evidence type="ECO:0000256" key="7">
    <source>
        <dbReference type="ARBA" id="ARBA00022763"/>
    </source>
</evidence>
<dbReference type="EC" id="6.5.1.2" evidence="3"/>
<evidence type="ECO:0000256" key="2">
    <source>
        <dbReference type="ARBA" id="ARBA00004067"/>
    </source>
</evidence>
<dbReference type="SUPFAM" id="SSF47781">
    <property type="entry name" value="RuvA domain 2-like"/>
    <property type="match status" value="1"/>
</dbReference>
<dbReference type="SMART" id="SM00278">
    <property type="entry name" value="HhH1"/>
    <property type="match status" value="2"/>
</dbReference>
<dbReference type="SUPFAM" id="SSF50249">
    <property type="entry name" value="Nucleic acid-binding proteins"/>
    <property type="match status" value="1"/>
</dbReference>
<keyword evidence="9" id="KW-0460">Magnesium</keyword>
<dbReference type="FunFam" id="1.10.150.20:FF:000006">
    <property type="entry name" value="DNA ligase"/>
    <property type="match status" value="1"/>
</dbReference>
<dbReference type="PANTHER" id="PTHR23389:SF9">
    <property type="entry name" value="DNA LIGASE"/>
    <property type="match status" value="1"/>
</dbReference>
<dbReference type="InterPro" id="IPR003583">
    <property type="entry name" value="Hlx-hairpin-Hlx_DNA-bd_motif"/>
</dbReference>
<dbReference type="SUPFAM" id="SSF52113">
    <property type="entry name" value="BRCT domain"/>
    <property type="match status" value="1"/>
</dbReference>
<dbReference type="SUPFAM" id="SSF56091">
    <property type="entry name" value="DNA ligase/mRNA capping enzyme, catalytic domain"/>
    <property type="match status" value="1"/>
</dbReference>
<evidence type="ECO:0000256" key="8">
    <source>
        <dbReference type="ARBA" id="ARBA00022833"/>
    </source>
</evidence>
<evidence type="ECO:0000256" key="1">
    <source>
        <dbReference type="ARBA" id="ARBA00001946"/>
    </source>
</evidence>
<dbReference type="PROSITE" id="PS01056">
    <property type="entry name" value="DNA_LIGASE_N2"/>
    <property type="match status" value="1"/>
</dbReference>
<dbReference type="PROSITE" id="PS50172">
    <property type="entry name" value="BRCT"/>
    <property type="match status" value="1"/>
</dbReference>
<dbReference type="EMBL" id="BART01002502">
    <property type="protein sequence ID" value="GAG62953.1"/>
    <property type="molecule type" value="Genomic_DNA"/>
</dbReference>
<evidence type="ECO:0000256" key="9">
    <source>
        <dbReference type="ARBA" id="ARBA00022842"/>
    </source>
</evidence>
<feature type="non-terminal residue" evidence="14">
    <location>
        <position position="1"/>
    </location>
</feature>
<dbReference type="Pfam" id="PF03119">
    <property type="entry name" value="DNA_ligase_ZBD"/>
    <property type="match status" value="1"/>
</dbReference>
<sequence length="388" mass="43677">PYETDGVVIKVNDFGYQRKLGQTSRNPRWAIAYKFPPEEEVTRILDIKVSVGRTGALTPVAVLRPVTVAGSTISNATLHNEDEIRRKDVKVGDWVAVHKAGDVIPEIVKVIKERRDGSQQEFRMPGKCPVCRSDVIKPEGEVALRCTSMACPAQQYERIVHFASKGAMDIEGLGPAIVEKFLDKKLIKDSADIYYLKYDDVFSLENFKEKSTKNLLGAIEESKKKPLSRLLFAMGIRYVGSHTAVVLTRVFTDLDSLMHARYEEIEEIKEIGPKIAESIISFFKQEQNLKVIEKLRKAGVNFSSELKKVLKKEAFASKTFVLTGKLNDFSREEAKEIIENFGGRVTSNVSRGTDAVLLGESPGSKLDDARRYNIRLISEEEFKKMIKE</sequence>
<dbReference type="Gene3D" id="6.20.10.30">
    <property type="match status" value="1"/>
</dbReference>
<dbReference type="InterPro" id="IPR012340">
    <property type="entry name" value="NA-bd_OB-fold"/>
</dbReference>
<dbReference type="InterPro" id="IPR004150">
    <property type="entry name" value="NAD_DNA_ligase_OB"/>
</dbReference>
<evidence type="ECO:0000256" key="4">
    <source>
        <dbReference type="ARBA" id="ARBA00022598"/>
    </source>
</evidence>
<evidence type="ECO:0000256" key="5">
    <source>
        <dbReference type="ARBA" id="ARBA00022705"/>
    </source>
</evidence>
<comment type="catalytic activity">
    <reaction evidence="12">
        <text>NAD(+) + (deoxyribonucleotide)n-3'-hydroxyl + 5'-phospho-(deoxyribonucleotide)m = (deoxyribonucleotide)n+m + AMP + beta-nicotinamide D-nucleotide.</text>
        <dbReference type="EC" id="6.5.1.2"/>
    </reaction>
</comment>
<protein>
    <recommendedName>
        <fullName evidence="3">DNA ligase (NAD(+))</fullName>
        <ecNumber evidence="3">6.5.1.2</ecNumber>
    </recommendedName>
</protein>
<dbReference type="Gene3D" id="3.30.1490.70">
    <property type="match status" value="1"/>
</dbReference>
<evidence type="ECO:0000259" key="13">
    <source>
        <dbReference type="PROSITE" id="PS50172"/>
    </source>
</evidence>
<dbReference type="GO" id="GO:0046872">
    <property type="term" value="F:metal ion binding"/>
    <property type="evidence" value="ECO:0007669"/>
    <property type="project" value="UniProtKB-KW"/>
</dbReference>
<dbReference type="GO" id="GO:0006260">
    <property type="term" value="P:DNA replication"/>
    <property type="evidence" value="ECO:0007669"/>
    <property type="project" value="UniProtKB-KW"/>
</dbReference>
<dbReference type="GO" id="GO:0005829">
    <property type="term" value="C:cytosol"/>
    <property type="evidence" value="ECO:0007669"/>
    <property type="project" value="TreeGrafter"/>
</dbReference>
<evidence type="ECO:0000256" key="11">
    <source>
        <dbReference type="ARBA" id="ARBA00023204"/>
    </source>
</evidence>
<keyword evidence="4" id="KW-0436">Ligase</keyword>
<dbReference type="FunFam" id="1.10.150.20:FF:000007">
    <property type="entry name" value="DNA ligase"/>
    <property type="match status" value="1"/>
</dbReference>
<comment type="caution">
    <text evidence="14">The sequence shown here is derived from an EMBL/GenBank/DDBJ whole genome shotgun (WGS) entry which is preliminary data.</text>
</comment>
<dbReference type="Pfam" id="PF03120">
    <property type="entry name" value="OB_DNA_ligase"/>
    <property type="match status" value="1"/>
</dbReference>
<dbReference type="Pfam" id="PF01653">
    <property type="entry name" value="DNA_ligase_aden"/>
    <property type="match status" value="1"/>
</dbReference>
<dbReference type="SMART" id="SM00532">
    <property type="entry name" value="LIGANc"/>
    <property type="match status" value="1"/>
</dbReference>